<dbReference type="PANTHER" id="PTHR43459">
    <property type="entry name" value="ENOYL-COA HYDRATASE"/>
    <property type="match status" value="1"/>
</dbReference>
<dbReference type="GO" id="GO:0003824">
    <property type="term" value="F:catalytic activity"/>
    <property type="evidence" value="ECO:0007669"/>
    <property type="project" value="UniProtKB-ARBA"/>
</dbReference>
<evidence type="ECO:0000313" key="2">
    <source>
        <dbReference type="EMBL" id="MWA00860.1"/>
    </source>
</evidence>
<dbReference type="Gene3D" id="1.10.12.10">
    <property type="entry name" value="Lyase 2-enoyl-coa Hydratase, Chain A, domain 2"/>
    <property type="match status" value="1"/>
</dbReference>
<name>A0A6I4M788_9ACTN</name>
<evidence type="ECO:0000313" key="3">
    <source>
        <dbReference type="Proteomes" id="UP000462055"/>
    </source>
</evidence>
<dbReference type="EMBL" id="WBMS02000007">
    <property type="protein sequence ID" value="MWA00860.1"/>
    <property type="molecule type" value="Genomic_DNA"/>
</dbReference>
<dbReference type="Pfam" id="PF00378">
    <property type="entry name" value="ECH_1"/>
    <property type="match status" value="1"/>
</dbReference>
<organism evidence="2 3">
    <name type="scientific">Actinomadura physcomitrii</name>
    <dbReference type="NCBI Taxonomy" id="2650748"/>
    <lineage>
        <taxon>Bacteria</taxon>
        <taxon>Bacillati</taxon>
        <taxon>Actinomycetota</taxon>
        <taxon>Actinomycetes</taxon>
        <taxon>Streptosporangiales</taxon>
        <taxon>Thermomonosporaceae</taxon>
        <taxon>Actinomadura</taxon>
    </lineage>
</organism>
<sequence>MTADEGGAIRSVLTEGVLRITLARPGKANALRREDMTALLDVLERAAATGDVRAVLIDAEGRNFCAGADLVTANAPGAGKPPLGSMIRSLAATAHRLIQTLWDFPAPTVAAVQGRAAALGLNIALATDFVVAADTASFAHPFAQRGFTADSGATYLLPRLIGVARAKRMLIRGTVVPAPQALEWGLIGDVVRAEELPGAAEALAVELAAGPTLVHALTKALVSDHLTSDLPRALAAEARTVELSLRGDDFKEGVRAFLGHRPPVFTGR</sequence>
<dbReference type="Proteomes" id="UP000462055">
    <property type="component" value="Unassembled WGS sequence"/>
</dbReference>
<reference evidence="2" key="1">
    <citation type="submission" date="2019-12" db="EMBL/GenBank/DDBJ databases">
        <title>Actinomadura physcomitrii sp. nov., a novel actinomycete isolated from moss [Physcomitrium sphaericum (Ludw) Fuernr].</title>
        <authorList>
            <person name="Zhuang X."/>
        </authorList>
    </citation>
    <scope>NUCLEOTIDE SEQUENCE [LARGE SCALE GENOMIC DNA]</scope>
    <source>
        <strain evidence="2">LD22</strain>
    </source>
</reference>
<dbReference type="CDD" id="cd06558">
    <property type="entry name" value="crotonase-like"/>
    <property type="match status" value="1"/>
</dbReference>
<evidence type="ECO:0000256" key="1">
    <source>
        <dbReference type="ARBA" id="ARBA00005254"/>
    </source>
</evidence>
<proteinExistence type="inferred from homology"/>
<accession>A0A6I4M788</accession>
<dbReference type="PANTHER" id="PTHR43459:SF1">
    <property type="entry name" value="EG:BACN32G11.4 PROTEIN"/>
    <property type="match status" value="1"/>
</dbReference>
<dbReference type="InterPro" id="IPR001753">
    <property type="entry name" value="Enoyl-CoA_hydra/iso"/>
</dbReference>
<comment type="similarity">
    <text evidence="1">Belongs to the enoyl-CoA hydratase/isomerase family.</text>
</comment>
<dbReference type="SUPFAM" id="SSF52096">
    <property type="entry name" value="ClpP/crotonase"/>
    <property type="match status" value="1"/>
</dbReference>
<protein>
    <submittedName>
        <fullName evidence="2">Enoyl-CoA hydratase</fullName>
    </submittedName>
</protein>
<keyword evidence="3" id="KW-1185">Reference proteome</keyword>
<dbReference type="RefSeq" id="WP_151593391.1">
    <property type="nucleotide sequence ID" value="NZ_WBMS02000007.1"/>
</dbReference>
<dbReference type="AlphaFoldDB" id="A0A6I4M788"/>
<comment type="caution">
    <text evidence="2">The sequence shown here is derived from an EMBL/GenBank/DDBJ whole genome shotgun (WGS) entry which is preliminary data.</text>
</comment>
<dbReference type="Gene3D" id="3.90.226.10">
    <property type="entry name" value="2-enoyl-CoA Hydratase, Chain A, domain 1"/>
    <property type="match status" value="1"/>
</dbReference>
<dbReference type="InterPro" id="IPR029045">
    <property type="entry name" value="ClpP/crotonase-like_dom_sf"/>
</dbReference>
<dbReference type="InterPro" id="IPR014748">
    <property type="entry name" value="Enoyl-CoA_hydra_C"/>
</dbReference>
<gene>
    <name evidence="2" type="ORF">F8568_010795</name>
</gene>